<evidence type="ECO:0000313" key="2">
    <source>
        <dbReference type="Proteomes" id="UP000252415"/>
    </source>
</evidence>
<dbReference type="EMBL" id="QPJD01000008">
    <property type="protein sequence ID" value="RCW47421.1"/>
    <property type="molecule type" value="Genomic_DNA"/>
</dbReference>
<dbReference type="Proteomes" id="UP000252415">
    <property type="component" value="Unassembled WGS sequence"/>
</dbReference>
<evidence type="ECO:0000313" key="1">
    <source>
        <dbReference type="EMBL" id="RCW47421.1"/>
    </source>
</evidence>
<reference evidence="1 2" key="1">
    <citation type="submission" date="2018-07" db="EMBL/GenBank/DDBJ databases">
        <title>Genomic Encyclopedia of Type Strains, Phase III (KMG-III): the genomes of soil and plant-associated and newly described type strains.</title>
        <authorList>
            <person name="Whitman W."/>
        </authorList>
    </citation>
    <scope>NUCLEOTIDE SEQUENCE [LARGE SCALE GENOMIC DNA]</scope>
    <source>
        <strain evidence="1 2">CECT 7506</strain>
    </source>
</reference>
<dbReference type="AlphaFoldDB" id="A0A368VZD5"/>
<keyword evidence="2" id="KW-1185">Reference proteome</keyword>
<proteinExistence type="predicted"/>
<organism evidence="1 2">
    <name type="scientific">Paenibacillus prosopidis</name>
    <dbReference type="NCBI Taxonomy" id="630520"/>
    <lineage>
        <taxon>Bacteria</taxon>
        <taxon>Bacillati</taxon>
        <taxon>Bacillota</taxon>
        <taxon>Bacilli</taxon>
        <taxon>Bacillales</taxon>
        <taxon>Paenibacillaceae</taxon>
        <taxon>Paenibacillus</taxon>
    </lineage>
</organism>
<protein>
    <submittedName>
        <fullName evidence="1">Uncharacterized protein</fullName>
    </submittedName>
</protein>
<comment type="caution">
    <text evidence="1">The sequence shown here is derived from an EMBL/GenBank/DDBJ whole genome shotgun (WGS) entry which is preliminary data.</text>
</comment>
<dbReference type="RefSeq" id="WP_114380708.1">
    <property type="nucleotide sequence ID" value="NZ_QPJD01000008.1"/>
</dbReference>
<name>A0A368VZD5_9BACL</name>
<sequence length="62" mass="7196">MRIDTKDRHKARVEVVIDIIKDISEKETIPEAFKAKLNSMSYEDLGTFVMDIIKTRSVDEIL</sequence>
<gene>
    <name evidence="1" type="ORF">DFP97_10835</name>
</gene>
<accession>A0A368VZD5</accession>
<dbReference type="OrthoDB" id="2628890at2"/>